<dbReference type="SMART" id="SM00448">
    <property type="entry name" value="REC"/>
    <property type="match status" value="1"/>
</dbReference>
<keyword evidence="1 6" id="KW-0597">Phosphoprotein</keyword>
<keyword evidence="5" id="KW-0804">Transcription</keyword>
<keyword evidence="9" id="KW-1185">Reference proteome</keyword>
<sequence length="250" mass="28175">MTMQRRILIADDEEAFRETTAALLAEAGYACSSARDAVEAERLLEKGVDLLLTDVRMPGNSQLELLETVSRRHPDLPVVVVTGYPTVGTAIESFRLAIVDYLIKPVDLDELKGAVERGLRRRMMTRTVKEAATETAKVASIFDQLGRSIHQSARHGEHLEWSMQEYMAQAMGHIAHLSALIGRTMEVSRTSYPQEPTDICAFMKCPRLERYEAAIEEAVEVMERTRSSFKSKEIGALRQRLEALLREGRR</sequence>
<protein>
    <submittedName>
        <fullName evidence="8">Response regulatory domain-containing protein</fullName>
    </submittedName>
</protein>
<comment type="caution">
    <text evidence="8">The sequence shown here is derived from an EMBL/GenBank/DDBJ whole genome shotgun (WGS) entry which is preliminary data.</text>
</comment>
<evidence type="ECO:0000256" key="2">
    <source>
        <dbReference type="ARBA" id="ARBA00023012"/>
    </source>
</evidence>
<evidence type="ECO:0000313" key="8">
    <source>
        <dbReference type="EMBL" id="CAE6751107.1"/>
    </source>
</evidence>
<evidence type="ECO:0000256" key="1">
    <source>
        <dbReference type="ARBA" id="ARBA00022553"/>
    </source>
</evidence>
<dbReference type="InterPro" id="IPR039420">
    <property type="entry name" value="WalR-like"/>
</dbReference>
<evidence type="ECO:0000256" key="6">
    <source>
        <dbReference type="PROSITE-ProRule" id="PRU00169"/>
    </source>
</evidence>
<dbReference type="EMBL" id="CAJNBJ010000016">
    <property type="protein sequence ID" value="CAE6751107.1"/>
    <property type="molecule type" value="Genomic_DNA"/>
</dbReference>
<name>A0ABM8RGA8_9BACT</name>
<evidence type="ECO:0000256" key="5">
    <source>
        <dbReference type="ARBA" id="ARBA00023163"/>
    </source>
</evidence>
<accession>A0ABM8RGA8</accession>
<gene>
    <name evidence="8" type="ORF">NSPZN2_30175</name>
</gene>
<evidence type="ECO:0000256" key="4">
    <source>
        <dbReference type="ARBA" id="ARBA00023125"/>
    </source>
</evidence>
<dbReference type="SUPFAM" id="SSF52172">
    <property type="entry name" value="CheY-like"/>
    <property type="match status" value="1"/>
</dbReference>
<dbReference type="Gene3D" id="3.40.50.2300">
    <property type="match status" value="1"/>
</dbReference>
<evidence type="ECO:0000256" key="3">
    <source>
        <dbReference type="ARBA" id="ARBA00023015"/>
    </source>
</evidence>
<dbReference type="PROSITE" id="PS50110">
    <property type="entry name" value="RESPONSE_REGULATORY"/>
    <property type="match status" value="1"/>
</dbReference>
<dbReference type="PANTHER" id="PTHR48111">
    <property type="entry name" value="REGULATOR OF RPOS"/>
    <property type="match status" value="1"/>
</dbReference>
<feature type="modified residue" description="4-aspartylphosphate" evidence="6">
    <location>
        <position position="54"/>
    </location>
</feature>
<evidence type="ECO:0000259" key="7">
    <source>
        <dbReference type="PROSITE" id="PS50110"/>
    </source>
</evidence>
<proteinExistence type="predicted"/>
<feature type="domain" description="Response regulatory" evidence="7">
    <location>
        <begin position="6"/>
        <end position="119"/>
    </location>
</feature>
<dbReference type="InterPro" id="IPR011006">
    <property type="entry name" value="CheY-like_superfamily"/>
</dbReference>
<dbReference type="InterPro" id="IPR001789">
    <property type="entry name" value="Sig_transdc_resp-reg_receiver"/>
</dbReference>
<keyword evidence="3" id="KW-0805">Transcription regulation</keyword>
<keyword evidence="4" id="KW-0238">DNA-binding</keyword>
<dbReference type="CDD" id="cd00156">
    <property type="entry name" value="REC"/>
    <property type="match status" value="1"/>
</dbReference>
<keyword evidence="2" id="KW-0902">Two-component regulatory system</keyword>
<dbReference type="PANTHER" id="PTHR48111:SF1">
    <property type="entry name" value="TWO-COMPONENT RESPONSE REGULATOR ORR33"/>
    <property type="match status" value="1"/>
</dbReference>
<dbReference type="Proteomes" id="UP000675880">
    <property type="component" value="Unassembled WGS sequence"/>
</dbReference>
<dbReference type="Pfam" id="PF00072">
    <property type="entry name" value="Response_reg"/>
    <property type="match status" value="1"/>
</dbReference>
<evidence type="ECO:0000313" key="9">
    <source>
        <dbReference type="Proteomes" id="UP000675880"/>
    </source>
</evidence>
<organism evidence="8 9">
    <name type="scientific">Nitrospira defluvii</name>
    <dbReference type="NCBI Taxonomy" id="330214"/>
    <lineage>
        <taxon>Bacteria</taxon>
        <taxon>Pseudomonadati</taxon>
        <taxon>Nitrospirota</taxon>
        <taxon>Nitrospiria</taxon>
        <taxon>Nitrospirales</taxon>
        <taxon>Nitrospiraceae</taxon>
        <taxon>Nitrospira</taxon>
    </lineage>
</organism>
<reference evidence="8 9" key="1">
    <citation type="submission" date="2021-02" db="EMBL/GenBank/DDBJ databases">
        <authorList>
            <person name="Han P."/>
        </authorList>
    </citation>
    <scope>NUCLEOTIDE SEQUENCE [LARGE SCALE GENOMIC DNA]</scope>
    <source>
        <strain evidence="8">Candidatus Nitrospira sp. ZN2</strain>
    </source>
</reference>